<protein>
    <recommendedName>
        <fullName evidence="8">Cell wall-binding protein</fullName>
    </recommendedName>
</protein>
<dbReference type="KEGG" id="dsy:DSY1962"/>
<keyword evidence="2" id="KW-1133">Transmembrane helix</keyword>
<dbReference type="HOGENOM" id="CLU_235766_0_0_9"/>
<dbReference type="EMBL" id="AP008230">
    <property type="protein sequence ID" value="BAE83751.1"/>
    <property type="molecule type" value="Genomic_DNA"/>
</dbReference>
<dbReference type="InterPro" id="IPR022038">
    <property type="entry name" value="Ig-like_bact"/>
</dbReference>
<evidence type="ECO:0008006" key="8">
    <source>
        <dbReference type="Google" id="ProtNLM"/>
    </source>
</evidence>
<feature type="domain" description="MBG" evidence="4">
    <location>
        <begin position="1317"/>
        <end position="1391"/>
    </location>
</feature>
<feature type="compositionally biased region" description="Basic residues" evidence="1">
    <location>
        <begin position="1"/>
        <end position="13"/>
    </location>
</feature>
<dbReference type="InterPro" id="IPR051922">
    <property type="entry name" value="Bact_Sporulation_Assoc"/>
</dbReference>
<feature type="region of interest" description="Disordered" evidence="1">
    <location>
        <begin position="1"/>
        <end position="64"/>
    </location>
</feature>
<feature type="domain" description="Ig-like" evidence="3">
    <location>
        <begin position="819"/>
        <end position="881"/>
    </location>
</feature>
<dbReference type="eggNOG" id="COG2247">
    <property type="taxonomic scope" value="Bacteria"/>
</dbReference>
<feature type="compositionally biased region" description="Basic and acidic residues" evidence="1">
    <location>
        <begin position="39"/>
        <end position="59"/>
    </location>
</feature>
<evidence type="ECO:0000313" key="7">
    <source>
        <dbReference type="Proteomes" id="UP000001946"/>
    </source>
</evidence>
<dbReference type="SUPFAM" id="SSF51126">
    <property type="entry name" value="Pectin lyase-like"/>
    <property type="match status" value="1"/>
</dbReference>
<dbReference type="InterPro" id="IPR041286">
    <property type="entry name" value="MBG_2"/>
</dbReference>
<organism evidence="6 7">
    <name type="scientific">Desulfitobacterium hafniense (strain Y51)</name>
    <dbReference type="NCBI Taxonomy" id="138119"/>
    <lineage>
        <taxon>Bacteria</taxon>
        <taxon>Bacillati</taxon>
        <taxon>Bacillota</taxon>
        <taxon>Clostridia</taxon>
        <taxon>Eubacteriales</taxon>
        <taxon>Desulfitobacteriaceae</taxon>
        <taxon>Desulfitobacterium</taxon>
    </lineage>
</organism>
<feature type="compositionally biased region" description="Gly residues" evidence="1">
    <location>
        <begin position="1467"/>
        <end position="1476"/>
    </location>
</feature>
<reference evidence="6 7" key="1">
    <citation type="journal article" date="2006" name="J. Bacteriol.">
        <title>Complete genome sequence of the dehalorespiring bacterium Desulfitobacterium hafniense Y51 and comparison with Dehalococcoides ethenogenes 195.</title>
        <authorList>
            <person name="Nonaka H."/>
            <person name="Keresztes G."/>
            <person name="Shinoda Y."/>
            <person name="Ikenaga Y."/>
            <person name="Abe M."/>
            <person name="Naito K."/>
            <person name="Inatomi K."/>
            <person name="Furukawa K."/>
            <person name="Inui M."/>
            <person name="Yukawa H."/>
        </authorList>
    </citation>
    <scope>NUCLEOTIDE SEQUENCE [LARGE SCALE GENOMIC DNA]</scope>
    <source>
        <strain evidence="6 7">Y51</strain>
    </source>
</reference>
<feature type="transmembrane region" description="Helical" evidence="2">
    <location>
        <begin position="72"/>
        <end position="92"/>
    </location>
</feature>
<evidence type="ECO:0000259" key="3">
    <source>
        <dbReference type="Pfam" id="PF07523"/>
    </source>
</evidence>
<dbReference type="PANTHER" id="PTHR30032">
    <property type="entry name" value="N-ACETYLMURAMOYL-L-ALANINE AMIDASE-RELATED"/>
    <property type="match status" value="1"/>
</dbReference>
<dbReference type="Gene3D" id="2.60.40.3630">
    <property type="match status" value="1"/>
</dbReference>
<evidence type="ECO:0000259" key="5">
    <source>
        <dbReference type="Pfam" id="PF18998"/>
    </source>
</evidence>
<feature type="domain" description="Bacterial repeat" evidence="5">
    <location>
        <begin position="1398"/>
        <end position="1464"/>
    </location>
</feature>
<proteinExistence type="predicted"/>
<accession>Q24W41</accession>
<evidence type="ECO:0000259" key="4">
    <source>
        <dbReference type="Pfam" id="PF18676"/>
    </source>
</evidence>
<dbReference type="Gene3D" id="3.40.50.12090">
    <property type="match status" value="2"/>
</dbReference>
<evidence type="ECO:0000256" key="2">
    <source>
        <dbReference type="SAM" id="Phobius"/>
    </source>
</evidence>
<evidence type="ECO:0000313" key="6">
    <source>
        <dbReference type="EMBL" id="BAE83751.1"/>
    </source>
</evidence>
<dbReference type="Pfam" id="PF04122">
    <property type="entry name" value="CW_binding_2"/>
    <property type="match status" value="3"/>
</dbReference>
<dbReference type="InterPro" id="IPR011050">
    <property type="entry name" value="Pectin_lyase_fold/virulence"/>
</dbReference>
<dbReference type="Pfam" id="PF18676">
    <property type="entry name" value="MBG_2"/>
    <property type="match status" value="1"/>
</dbReference>
<dbReference type="Gene3D" id="2.60.40.1080">
    <property type="match status" value="1"/>
</dbReference>
<keyword evidence="7" id="KW-1185">Reference proteome</keyword>
<sequence length="1965" mass="203051">MLLRKSRNTRHSWRTASFPSRSLRPRKSSSWGFEGNQRPPDHHGGSREAGEAFGTRKTDVTNQGGTDMMRKILSMFLVLCMVMTMLPGTALAEESGVSSEAGLNTAITTVPAGGTIILGDDINLEATVTIASSNDKSFTLDLNGKTLVSGAYSAAIVHNGSGTLTITDTAGGGGGKITCAYDVGTIELNGGSVVVTGGTVANTATTGVAIFNLGVGSVVVNGGTVQSNYASITNKSTGSVSVTGGTVECSRAFPGIAIYNEGTGSVSVSGGTVKNTDTGLVIYNSKTGKISISGNAVVTGAPTYSSYDGTIYLFGGDSSDTVLEITGGTIENTSASGKAIYNNASGKISIPSGSAIIKGGNIAMNTAPDLSGYANVQISASTTDAQGSDATVITKETLASGISTYKYLKFEQETAPGVSEQFTNIVPGGTYYFDLSSEKGNIGTANTALPDTTLHYVPFTYAGTVNAYSLTSAMATTEEYATANKSDRSLFVGDYVIGTSVSWDSLNTAKLIFGKTFDTNYTLRSLSAGSNFTGSAPYGSDHIGQPNTNEWDQILDKSGSVSNATGWIKNWNGNSTWGQDTPTSGYFLNRAYRGAHSARFWYNLNASFNNYPQLGFRPALEVLEPDTLTPDGLKAVMLNLNGGSLKGSTANINIICAGESFTAPSGEGLTAPSGKTFGGWKDTNSTTPYAVGVTVPNTVTGLIAQWAANTVDVLDLSGKLTVPVKNGTPSTAGIDTAQYTGTVAWDGTPAKFLGGTSYTAHVSLTAKPGYTFSGLGANSFSFAGASVTHAAGSGNTLSAAVTFPTTAAKELASIAVTTPPDKTGYKYGEIFDPTGMVVKATYDDGTENPAFTDYTVDKTGALTMDDTTITLTANGTSITITQTITITKADGPAVPSVSFSFDGANANKLMGATASMEYSLDGGSNYTDCDADTDLTASLDSIMAANDIQVRVKQTTTHHAGAIQTIDITQPVPPTGIGKTDETSALNNGTITGVDSLMEYKKSGDESYTAISGNTVPGLAPDTYLVRLKAAGTALASLDATVTIAAFVKKTPTAADLVYNLTAVDYNSGTPKPVSVTAGSGKTLGAITVIYNSITNEPPINAGTYAVTVNIAGSAEYNAVTGLSLGNYTINKIAYTGTTTVSASVLVSGQIGATLTLPTLPLAASYGTPTTGGAIMMTAMSIDGTTLTYTAPPSTAEQTGTMTIPVTGATNYNDYSIIVTVTSTAKTPQVISYATAAITKTYGDAPFTNPLSQTTVNGTITYASDDTSVAMVNPTTGAVIIMAVGDGSATITATAAETDTHAQAVASYTVTVTPKALTLKADDKSITKGDGLPAFTYTATGLVNGDAVTTPPTMSTTADGTAVGSFDIIISDGVVANAASYNITYTKGILTVAERLFTVTVTNGTGSGSYAEGATVTITANDRSGYTFTGWSGADVTFADAAAKTTTFTMPAKAVTVTPNYRQNSSGGDGGGGGGSTPAPTPAADIFTFTPFQLTELLNTNQAIKIENGLQILAKPGDIPRAAGDTVVIKASEIKSTESLNTFYLAYPGQQGLRKGYTVTFSSEHNGQSIPITQLNGDITLTFQLTGEDIRGIDPSTLMVYKEGDDGNVTTLTGIYDWEKNTLSVTTAHLCNFYLMAQEGIPAQRLGGTNRYATAAAISRQGWQTAENVILASGEDFPDALVAAALAGLKDAPVLLTAKDSLSPETLLEIQRLQAKTIYILGGPGVIAQAVEDRLAQHYTTQRIAGADRYETAVKLGALIQAAQSIAPTGTEGQTVILATGLNYPDSLSIAPFAAQYNLPILFTGRDTLPEKTAQALKDWGVQKIILVGGTGVISEAVATVLQNDLKMNVTRLSGSDRYLTSLAIAKYFEAYGAASPENTGAGDPSERFTMAALATGDGYADALAGAALAGKEKMPLFLMNKSSLNTELNAYLKKLQLQKIYVYGGEAVLPDRVKKELSLTPSGN</sequence>
<dbReference type="Proteomes" id="UP000001946">
    <property type="component" value="Chromosome"/>
</dbReference>
<name>Q24W41_DESHY</name>
<dbReference type="Pfam" id="PF18998">
    <property type="entry name" value="Flg_new_2"/>
    <property type="match status" value="1"/>
</dbReference>
<gene>
    <name evidence="6" type="ordered locus">DSY1962</name>
</gene>
<feature type="region of interest" description="Disordered" evidence="1">
    <location>
        <begin position="1459"/>
        <end position="1482"/>
    </location>
</feature>
<dbReference type="PANTHER" id="PTHR30032:SF8">
    <property type="entry name" value="GERMINATION-SPECIFIC N-ACETYLMURAMOYL-L-ALANINE AMIDASE"/>
    <property type="match status" value="1"/>
</dbReference>
<dbReference type="InterPro" id="IPR007253">
    <property type="entry name" value="Cell_wall-bd_2"/>
</dbReference>
<evidence type="ECO:0000256" key="1">
    <source>
        <dbReference type="SAM" id="MobiDB-lite"/>
    </source>
</evidence>
<dbReference type="STRING" id="138119.DSY1962"/>
<keyword evidence="2" id="KW-0472">Membrane</keyword>
<keyword evidence="2" id="KW-0812">Transmembrane</keyword>
<dbReference type="Pfam" id="PF07523">
    <property type="entry name" value="Big_3"/>
    <property type="match status" value="1"/>
</dbReference>
<dbReference type="InterPro" id="IPR044060">
    <property type="entry name" value="Bacterial_rp_domain"/>
</dbReference>